<sequence>MDNTTTIRNIFGLRIHIISTELQILSSNSIRPPVPLGRRYHAFTFDRLSDEEILKNFRFRREDLPRLKRCLEPSIRDAFTQLCSKTVNPLMKPCITVSKPETSDNRILPGRWLEPLVGGSSMAITLRLVECRTAKTVYNEPAWRAECCTTGGSMDVAVGGCTTSCSSDTRRPLGRTGRNTIEYNEIYSRYNHLSVVIPQLVRRLGISLTTCSFSIGAQLEIGLTGAEKLGKESAVEHWGELVNGSAKGTAATCTNSFQVEIAKTAQLGPPTAEPPRCAALSRLGGSVVPGRAALNQSGTAKDAPSDGSNRQPWKIRLSNLSGRPPCRVVGRCGMSRMRKNGSGTMENKWAPIRYRINRTVRTNRVVEKFEKRLRISGDLACSRSANVGTCRPGSRNRRKLKQSKVQLLIKVIDS</sequence>
<feature type="non-terminal residue" evidence="2">
    <location>
        <position position="414"/>
    </location>
</feature>
<accession>A0A6H5GVX9</accession>
<evidence type="ECO:0000256" key="1">
    <source>
        <dbReference type="SAM" id="MobiDB-lite"/>
    </source>
</evidence>
<reference evidence="2 3" key="1">
    <citation type="submission" date="2020-02" db="EMBL/GenBank/DDBJ databases">
        <authorList>
            <person name="Ferguson B K."/>
        </authorList>
    </citation>
    <scope>NUCLEOTIDE SEQUENCE [LARGE SCALE GENOMIC DNA]</scope>
</reference>
<evidence type="ECO:0000313" key="2">
    <source>
        <dbReference type="EMBL" id="CAB0007467.1"/>
    </source>
</evidence>
<dbReference type="AlphaFoldDB" id="A0A6H5GVX9"/>
<protein>
    <submittedName>
        <fullName evidence="2">Uncharacterized protein</fullName>
    </submittedName>
</protein>
<dbReference type="Proteomes" id="UP000479000">
    <property type="component" value="Unassembled WGS sequence"/>
</dbReference>
<name>A0A6H5GVX9_9HEMI</name>
<keyword evidence="3" id="KW-1185">Reference proteome</keyword>
<dbReference type="EMBL" id="CADCXU010019089">
    <property type="protein sequence ID" value="CAB0007467.1"/>
    <property type="molecule type" value="Genomic_DNA"/>
</dbReference>
<feature type="region of interest" description="Disordered" evidence="1">
    <location>
        <begin position="291"/>
        <end position="312"/>
    </location>
</feature>
<gene>
    <name evidence="2" type="ORF">NTEN_LOCUS12747</name>
</gene>
<proteinExistence type="predicted"/>
<evidence type="ECO:0000313" key="3">
    <source>
        <dbReference type="Proteomes" id="UP000479000"/>
    </source>
</evidence>
<organism evidence="2 3">
    <name type="scientific">Nesidiocoris tenuis</name>
    <dbReference type="NCBI Taxonomy" id="355587"/>
    <lineage>
        <taxon>Eukaryota</taxon>
        <taxon>Metazoa</taxon>
        <taxon>Ecdysozoa</taxon>
        <taxon>Arthropoda</taxon>
        <taxon>Hexapoda</taxon>
        <taxon>Insecta</taxon>
        <taxon>Pterygota</taxon>
        <taxon>Neoptera</taxon>
        <taxon>Paraneoptera</taxon>
        <taxon>Hemiptera</taxon>
        <taxon>Heteroptera</taxon>
        <taxon>Panheteroptera</taxon>
        <taxon>Cimicomorpha</taxon>
        <taxon>Miridae</taxon>
        <taxon>Dicyphina</taxon>
        <taxon>Nesidiocoris</taxon>
    </lineage>
</organism>